<protein>
    <submittedName>
        <fullName evidence="1">Uncharacterized protein</fullName>
    </submittedName>
</protein>
<dbReference type="EMBL" id="BK014790">
    <property type="protein sequence ID" value="DAD75843.1"/>
    <property type="molecule type" value="Genomic_DNA"/>
</dbReference>
<name>A0A8S5M190_9CAUD</name>
<proteinExistence type="predicted"/>
<accession>A0A8S5M190</accession>
<evidence type="ECO:0000313" key="1">
    <source>
        <dbReference type="EMBL" id="DAD75843.1"/>
    </source>
</evidence>
<reference evidence="1" key="1">
    <citation type="journal article" date="2021" name="Proc. Natl. Acad. Sci. U.S.A.">
        <title>A Catalog of Tens of Thousands of Viruses from Human Metagenomes Reveals Hidden Associations with Chronic Diseases.</title>
        <authorList>
            <person name="Tisza M.J."/>
            <person name="Buck C.B."/>
        </authorList>
    </citation>
    <scope>NUCLEOTIDE SEQUENCE</scope>
    <source>
        <strain evidence="1">Ct37J14</strain>
    </source>
</reference>
<sequence length="51" mass="5459">MRKFLAGVGDAILLKGQTIIGFAKTLTESTFGFTISSEEIRGGKGKNCPLR</sequence>
<organism evidence="1">
    <name type="scientific">Siphoviridae sp. ct37J14</name>
    <dbReference type="NCBI Taxonomy" id="2826280"/>
    <lineage>
        <taxon>Viruses</taxon>
        <taxon>Duplodnaviria</taxon>
        <taxon>Heunggongvirae</taxon>
        <taxon>Uroviricota</taxon>
        <taxon>Caudoviricetes</taxon>
    </lineage>
</organism>